<evidence type="ECO:0000256" key="1">
    <source>
        <dbReference type="ARBA" id="ARBA00022679"/>
    </source>
</evidence>
<evidence type="ECO:0000313" key="12">
    <source>
        <dbReference type="Proteomes" id="UP001652660"/>
    </source>
</evidence>
<gene>
    <name evidence="13 14 15 16" type="primary">LOC113695933</name>
</gene>
<keyword evidence="2" id="KW-0547">Nucleotide-binding</keyword>
<dbReference type="PIRSF" id="PIRSF000654">
    <property type="entry name" value="Integrin-linked_kinase"/>
    <property type="match status" value="1"/>
</dbReference>
<evidence type="ECO:0000256" key="9">
    <source>
        <dbReference type="ARBA" id="ARBA00051693"/>
    </source>
</evidence>
<accession>A0A6P6SYS9</accession>
<dbReference type="Pfam" id="PF00069">
    <property type="entry name" value="Pkinase"/>
    <property type="match status" value="1"/>
</dbReference>
<evidence type="ECO:0000256" key="2">
    <source>
        <dbReference type="ARBA" id="ARBA00022741"/>
    </source>
</evidence>
<reference evidence="13 14" key="2">
    <citation type="submission" date="2025-04" db="UniProtKB">
        <authorList>
            <consortium name="RefSeq"/>
        </authorList>
    </citation>
    <scope>IDENTIFICATION</scope>
    <source>
        <tissue evidence="13 14">Leaves</tissue>
    </source>
</reference>
<dbReference type="Gene3D" id="1.10.510.10">
    <property type="entry name" value="Transferase(Phosphotransferase) domain 1"/>
    <property type="match status" value="1"/>
</dbReference>
<dbReference type="InterPro" id="IPR011009">
    <property type="entry name" value="Kinase-like_dom_sf"/>
</dbReference>
<evidence type="ECO:0000313" key="14">
    <source>
        <dbReference type="RefSeq" id="XP_027070964.1"/>
    </source>
</evidence>
<proteinExistence type="inferred from homology"/>
<comment type="similarity">
    <text evidence="5">Belongs to the protein kinase superfamily. STE Ser/Thr protein kinase family. MAP kinase kinase subfamily.</text>
</comment>
<organism evidence="12 15">
    <name type="scientific">Coffea arabica</name>
    <name type="common">Arabian coffee</name>
    <dbReference type="NCBI Taxonomy" id="13443"/>
    <lineage>
        <taxon>Eukaryota</taxon>
        <taxon>Viridiplantae</taxon>
        <taxon>Streptophyta</taxon>
        <taxon>Embryophyta</taxon>
        <taxon>Tracheophyta</taxon>
        <taxon>Spermatophyta</taxon>
        <taxon>Magnoliopsida</taxon>
        <taxon>eudicotyledons</taxon>
        <taxon>Gunneridae</taxon>
        <taxon>Pentapetalae</taxon>
        <taxon>asterids</taxon>
        <taxon>lamiids</taxon>
        <taxon>Gentianales</taxon>
        <taxon>Rubiaceae</taxon>
        <taxon>Ixoroideae</taxon>
        <taxon>Gardenieae complex</taxon>
        <taxon>Bertiereae - Coffeeae clade</taxon>
        <taxon>Coffeeae</taxon>
        <taxon>Coffea</taxon>
    </lineage>
</organism>
<keyword evidence="4" id="KW-0067">ATP-binding</keyword>
<dbReference type="RefSeq" id="XP_027070964.1">
    <property type="nucleotide sequence ID" value="XM_027215163.1"/>
</dbReference>
<dbReference type="PANTHER" id="PTHR48013:SF9">
    <property type="entry name" value="DUAL SPECIFICITY MITOGEN-ACTIVATED PROTEIN KINASE KINASE 5"/>
    <property type="match status" value="1"/>
</dbReference>
<dbReference type="GeneID" id="113695933"/>
<sequence length="313" mass="35836">MADGPPNCPPPDDARSRYRPRSGMSLSLQIPQPTAPEVMKMPSLVQAFDPADYEFISHMGSGVSGSVDRVRNKHTGQEYARKRIRISDGMTDEREKQRSLILREMETLAQLHHPNLVELVSGWASVTEIQMMFELMDGSLKDFHTEDENVIADIAQQILTGLSYLRDERIIHRDLKPANVLRNNYGNVKIADFGSSRRLDIGNMQSILTVLGTIQYCSPEMLQHQLRKTDRPDKSDVWSLGILLLEIYMGHFPFPCIDKFQTYNEIINDFVVPELPNSTSQFRDFVQRCLIRDVDSRASVDELLGHNFLHMFR</sequence>
<dbReference type="GO" id="GO:0005524">
    <property type="term" value="F:ATP binding"/>
    <property type="evidence" value="ECO:0007669"/>
    <property type="project" value="UniProtKB-KW"/>
</dbReference>
<feature type="compositionally biased region" description="Pro residues" evidence="10">
    <location>
        <begin position="1"/>
        <end position="11"/>
    </location>
</feature>
<evidence type="ECO:0000313" key="15">
    <source>
        <dbReference type="RefSeq" id="XP_027070965.1"/>
    </source>
</evidence>
<evidence type="ECO:0000313" key="16">
    <source>
        <dbReference type="RefSeq" id="XP_071911352.1"/>
    </source>
</evidence>
<evidence type="ECO:0000259" key="11">
    <source>
        <dbReference type="PROSITE" id="PS50011"/>
    </source>
</evidence>
<protein>
    <recommendedName>
        <fullName evidence="6">mitogen-activated protein kinase kinase</fullName>
        <ecNumber evidence="6">2.7.12.2</ecNumber>
    </recommendedName>
</protein>
<keyword evidence="1" id="KW-0808">Transferase</keyword>
<evidence type="ECO:0000256" key="5">
    <source>
        <dbReference type="ARBA" id="ARBA00038035"/>
    </source>
</evidence>
<keyword evidence="12" id="KW-1185">Reference proteome</keyword>
<feature type="domain" description="Protein kinase" evidence="11">
    <location>
        <begin position="53"/>
        <end position="309"/>
    </location>
</feature>
<evidence type="ECO:0000256" key="7">
    <source>
        <dbReference type="ARBA" id="ARBA00049014"/>
    </source>
</evidence>
<dbReference type="Proteomes" id="UP001652660">
    <property type="component" value="Chromosome 6e"/>
</dbReference>
<dbReference type="InterPro" id="IPR000719">
    <property type="entry name" value="Prot_kinase_dom"/>
</dbReference>
<evidence type="ECO:0000256" key="6">
    <source>
        <dbReference type="ARBA" id="ARBA00038999"/>
    </source>
</evidence>
<comment type="catalytic activity">
    <reaction evidence="8">
        <text>L-threonyl-[protein] + ATP = O-phospho-L-threonyl-[protein] + ADP + H(+)</text>
        <dbReference type="Rhea" id="RHEA:46608"/>
        <dbReference type="Rhea" id="RHEA-COMP:11060"/>
        <dbReference type="Rhea" id="RHEA-COMP:11605"/>
        <dbReference type="ChEBI" id="CHEBI:15378"/>
        <dbReference type="ChEBI" id="CHEBI:30013"/>
        <dbReference type="ChEBI" id="CHEBI:30616"/>
        <dbReference type="ChEBI" id="CHEBI:61977"/>
        <dbReference type="ChEBI" id="CHEBI:456216"/>
        <dbReference type="EC" id="2.7.12.2"/>
    </reaction>
</comment>
<evidence type="ECO:0000256" key="8">
    <source>
        <dbReference type="ARBA" id="ARBA00049299"/>
    </source>
</evidence>
<comment type="catalytic activity">
    <reaction evidence="9">
        <text>L-tyrosyl-[protein] + ATP = O-phospho-L-tyrosyl-[protein] + ADP + H(+)</text>
        <dbReference type="Rhea" id="RHEA:10596"/>
        <dbReference type="Rhea" id="RHEA-COMP:10136"/>
        <dbReference type="Rhea" id="RHEA-COMP:20101"/>
        <dbReference type="ChEBI" id="CHEBI:15378"/>
        <dbReference type="ChEBI" id="CHEBI:30616"/>
        <dbReference type="ChEBI" id="CHEBI:46858"/>
        <dbReference type="ChEBI" id="CHEBI:61978"/>
        <dbReference type="ChEBI" id="CHEBI:456216"/>
        <dbReference type="EC" id="2.7.12.2"/>
    </reaction>
</comment>
<dbReference type="RefSeq" id="XP_071911352.1">
    <property type="nucleotide sequence ID" value="XM_072055251.1"/>
</dbReference>
<dbReference type="PANTHER" id="PTHR48013">
    <property type="entry name" value="DUAL SPECIFICITY MITOGEN-ACTIVATED PROTEIN KINASE KINASE 5-RELATED"/>
    <property type="match status" value="1"/>
</dbReference>
<dbReference type="OrthoDB" id="1834023at2759"/>
<dbReference type="RefSeq" id="XP_027070965.1">
    <property type="nucleotide sequence ID" value="XM_027215164.1"/>
</dbReference>
<evidence type="ECO:0000256" key="10">
    <source>
        <dbReference type="SAM" id="MobiDB-lite"/>
    </source>
</evidence>
<evidence type="ECO:0000256" key="3">
    <source>
        <dbReference type="ARBA" id="ARBA00022777"/>
    </source>
</evidence>
<dbReference type="SUPFAM" id="SSF56112">
    <property type="entry name" value="Protein kinase-like (PK-like)"/>
    <property type="match status" value="1"/>
</dbReference>
<comment type="catalytic activity">
    <reaction evidence="7">
        <text>L-seryl-[protein] + ATP = O-phospho-L-seryl-[protein] + ADP + H(+)</text>
        <dbReference type="Rhea" id="RHEA:17989"/>
        <dbReference type="Rhea" id="RHEA-COMP:9863"/>
        <dbReference type="Rhea" id="RHEA-COMP:11604"/>
        <dbReference type="ChEBI" id="CHEBI:15378"/>
        <dbReference type="ChEBI" id="CHEBI:29999"/>
        <dbReference type="ChEBI" id="CHEBI:30616"/>
        <dbReference type="ChEBI" id="CHEBI:83421"/>
        <dbReference type="ChEBI" id="CHEBI:456216"/>
        <dbReference type="EC" id="2.7.12.2"/>
    </reaction>
</comment>
<keyword evidence="3" id="KW-0418">Kinase</keyword>
<evidence type="ECO:0000256" key="4">
    <source>
        <dbReference type="ARBA" id="ARBA00022840"/>
    </source>
</evidence>
<evidence type="ECO:0000313" key="13">
    <source>
        <dbReference type="RefSeq" id="XP_027070963.1"/>
    </source>
</evidence>
<dbReference type="PROSITE" id="PS50011">
    <property type="entry name" value="PROTEIN_KINASE_DOM"/>
    <property type="match status" value="1"/>
</dbReference>
<dbReference type="RefSeq" id="XP_027070963.1">
    <property type="nucleotide sequence ID" value="XM_027215162.1"/>
</dbReference>
<feature type="region of interest" description="Disordered" evidence="10">
    <location>
        <begin position="1"/>
        <end position="20"/>
    </location>
</feature>
<dbReference type="AlphaFoldDB" id="A0A6P6SYS9"/>
<name>A0A6P6SYS9_COFAR</name>
<reference evidence="12" key="1">
    <citation type="journal article" date="2025" name="Foods">
        <title>Unveiling the Microbial Signatures of Arabica Coffee Cherries: Insights into Ripeness Specific Diversity, Functional Traits, and Implications for Quality and Safety.</title>
        <authorList>
            <consortium name="RefSeq"/>
            <person name="Tenea G.N."/>
            <person name="Cifuentes V."/>
            <person name="Reyes P."/>
            <person name="Cevallos-Vallejos M."/>
        </authorList>
    </citation>
    <scope>NUCLEOTIDE SEQUENCE [LARGE SCALE GENOMIC DNA]</scope>
</reference>
<dbReference type="EC" id="2.7.12.2" evidence="6"/>
<dbReference type="SMART" id="SM00220">
    <property type="entry name" value="S_TKc"/>
    <property type="match status" value="1"/>
</dbReference>
<dbReference type="GO" id="GO:0004708">
    <property type="term" value="F:MAP kinase kinase activity"/>
    <property type="evidence" value="ECO:0007669"/>
    <property type="project" value="UniProtKB-EC"/>
</dbReference>